<reference evidence="9" key="1">
    <citation type="submission" date="2016-11" db="EMBL/GenBank/DDBJ databases">
        <authorList>
            <person name="Varghese N."/>
            <person name="Submissions S."/>
        </authorList>
    </citation>
    <scope>NUCLEOTIDE SEQUENCE [LARGE SCALE GENOMIC DNA]</scope>
    <source>
        <strain evidence="9">C3</strain>
    </source>
</reference>
<dbReference type="PANTHER" id="PTHR32089">
    <property type="entry name" value="METHYL-ACCEPTING CHEMOTAXIS PROTEIN MCPB"/>
    <property type="match status" value="1"/>
</dbReference>
<dbReference type="InterPro" id="IPR003660">
    <property type="entry name" value="HAMP_dom"/>
</dbReference>
<dbReference type="AlphaFoldDB" id="A0A1K1NP87"/>
<evidence type="ECO:0000313" key="8">
    <source>
        <dbReference type="EMBL" id="SFW37067.1"/>
    </source>
</evidence>
<evidence type="ECO:0000256" key="1">
    <source>
        <dbReference type="ARBA" id="ARBA00023224"/>
    </source>
</evidence>
<sequence>MRKPQGSIKTLFVVSIILLTGILLSIQTFINIGQFKSSMEEQVKATLTEQSGAIAGKLDQRILQVAQKTAGLARGVAQLKTYDTDVMYGMADGYVLSDPLIIGSGFWFEPFAYQADIDYFGPYRAKNDKGSVDLDMEYSNAEYGYTKFDWYQNAMKAPGKVAWTGPYLDEMTGTTMLTSAAAVQKDGKKVGTVTVDIGITELEDYVKGIQVGQNGYAFLVSQEGFYLASRDDSKNMKTKITEDSSPELASLGKKIVGLTEVSLTESAVFGEDSYVMAAPLCIDSMKLVLVAPKADYTGPITKSIYLSIIMAVLVMVILCTAMIVIFNRRIGGPIHHLMEEAAKIADGNLQSQLRIAADDEMGALGNSLNHMVANLRKVIGQVNDMSQQVAAASEELTASADQSAQASHMVADSIVSIAEGASEQAIDAGNIQATAEQVTESAQDIVKGTKQVYDHAIQAKDRITTGRQSIVQAVEQMNNITASTDSIQASIEKLDTSSQKIADIVQMITGIAEQTNLLALNAAIEAARAGEAGRGFAVVADEVRKLAESSNQSSQQIAELVQSNLQDMKSAVEASHSGAQSVQSGIATVQSADKVFEEIVAVIDDLTNQIQTIAKGIESMAAENERMLQASINIANTSGKNSDEAQSVSAAGEEQSASMHEISDAARNMATLAGDLQAEMQKFKL</sequence>
<keyword evidence="9" id="KW-1185">Reference proteome</keyword>
<feature type="transmembrane region" description="Helical" evidence="5">
    <location>
        <begin position="12"/>
        <end position="30"/>
    </location>
</feature>
<proteinExistence type="inferred from homology"/>
<keyword evidence="1 3" id="KW-0807">Transducer</keyword>
<feature type="domain" description="HAMP" evidence="7">
    <location>
        <begin position="328"/>
        <end position="380"/>
    </location>
</feature>
<dbReference type="InterPro" id="IPR029151">
    <property type="entry name" value="Sensor-like_sf"/>
</dbReference>
<dbReference type="SUPFAM" id="SSF103190">
    <property type="entry name" value="Sensory domain-like"/>
    <property type="match status" value="1"/>
</dbReference>
<dbReference type="GO" id="GO:0016020">
    <property type="term" value="C:membrane"/>
    <property type="evidence" value="ECO:0007669"/>
    <property type="project" value="InterPro"/>
</dbReference>
<protein>
    <submittedName>
        <fullName evidence="8">Methyl-accepting chemotaxis protein</fullName>
    </submittedName>
</protein>
<keyword evidence="5" id="KW-0472">Membrane</keyword>
<evidence type="ECO:0000256" key="4">
    <source>
        <dbReference type="SAM" id="MobiDB-lite"/>
    </source>
</evidence>
<feature type="domain" description="Methyl-accepting transducer" evidence="6">
    <location>
        <begin position="399"/>
        <end position="635"/>
    </location>
</feature>
<dbReference type="Proteomes" id="UP000182958">
    <property type="component" value="Unassembled WGS sequence"/>
</dbReference>
<dbReference type="Pfam" id="PF00015">
    <property type="entry name" value="MCPsignal"/>
    <property type="match status" value="1"/>
</dbReference>
<feature type="compositionally biased region" description="Polar residues" evidence="4">
    <location>
        <begin position="638"/>
        <end position="649"/>
    </location>
</feature>
<dbReference type="Gene3D" id="1.10.8.500">
    <property type="entry name" value="HAMP domain in histidine kinase"/>
    <property type="match status" value="1"/>
</dbReference>
<dbReference type="Pfam" id="PF22673">
    <property type="entry name" value="MCP-like_PDC_1"/>
    <property type="match status" value="1"/>
</dbReference>
<comment type="similarity">
    <text evidence="2">Belongs to the methyl-accepting chemotaxis (MCP) protein family.</text>
</comment>
<dbReference type="CDD" id="cd11386">
    <property type="entry name" value="MCP_signal"/>
    <property type="match status" value="1"/>
</dbReference>
<dbReference type="Gene3D" id="1.10.287.950">
    <property type="entry name" value="Methyl-accepting chemotaxis protein"/>
    <property type="match status" value="1"/>
</dbReference>
<dbReference type="InterPro" id="IPR004089">
    <property type="entry name" value="MCPsignal_dom"/>
</dbReference>
<name>A0A1K1NP87_SELRU</name>
<dbReference type="CDD" id="cd12913">
    <property type="entry name" value="PDC1_MCP_like"/>
    <property type="match status" value="1"/>
</dbReference>
<dbReference type="PROSITE" id="PS50885">
    <property type="entry name" value="HAMP"/>
    <property type="match status" value="1"/>
</dbReference>
<keyword evidence="5" id="KW-0812">Transmembrane</keyword>
<evidence type="ECO:0000256" key="3">
    <source>
        <dbReference type="PROSITE-ProRule" id="PRU00284"/>
    </source>
</evidence>
<accession>A0A1K1NP87</accession>
<feature type="region of interest" description="Disordered" evidence="4">
    <location>
        <begin position="638"/>
        <end position="660"/>
    </location>
</feature>
<feature type="transmembrane region" description="Helical" evidence="5">
    <location>
        <begin position="304"/>
        <end position="326"/>
    </location>
</feature>
<dbReference type="PANTHER" id="PTHR32089:SF112">
    <property type="entry name" value="LYSOZYME-LIKE PROTEIN-RELATED"/>
    <property type="match status" value="1"/>
</dbReference>
<gene>
    <name evidence="8" type="ORF">SAMN02910323_1537</name>
</gene>
<dbReference type="EMBL" id="FPJA01000006">
    <property type="protein sequence ID" value="SFW37067.1"/>
    <property type="molecule type" value="Genomic_DNA"/>
</dbReference>
<dbReference type="SMART" id="SM00283">
    <property type="entry name" value="MA"/>
    <property type="match status" value="1"/>
</dbReference>
<evidence type="ECO:0000256" key="2">
    <source>
        <dbReference type="ARBA" id="ARBA00029447"/>
    </source>
</evidence>
<dbReference type="PROSITE" id="PS50111">
    <property type="entry name" value="CHEMOTAXIS_TRANSDUC_2"/>
    <property type="match status" value="1"/>
</dbReference>
<evidence type="ECO:0000259" key="7">
    <source>
        <dbReference type="PROSITE" id="PS50885"/>
    </source>
</evidence>
<dbReference type="GO" id="GO:0007165">
    <property type="term" value="P:signal transduction"/>
    <property type="evidence" value="ECO:0007669"/>
    <property type="project" value="UniProtKB-KW"/>
</dbReference>
<evidence type="ECO:0000256" key="5">
    <source>
        <dbReference type="SAM" id="Phobius"/>
    </source>
</evidence>
<dbReference type="RefSeq" id="WP_072306157.1">
    <property type="nucleotide sequence ID" value="NZ_FPJA01000006.1"/>
</dbReference>
<evidence type="ECO:0000259" key="6">
    <source>
        <dbReference type="PROSITE" id="PS50111"/>
    </source>
</evidence>
<keyword evidence="5" id="KW-1133">Transmembrane helix</keyword>
<dbReference type="Pfam" id="PF00672">
    <property type="entry name" value="HAMP"/>
    <property type="match status" value="1"/>
</dbReference>
<dbReference type="Gene3D" id="3.30.450.20">
    <property type="entry name" value="PAS domain"/>
    <property type="match status" value="2"/>
</dbReference>
<dbReference type="SUPFAM" id="SSF58104">
    <property type="entry name" value="Methyl-accepting chemotaxis protein (MCP) signaling domain"/>
    <property type="match status" value="1"/>
</dbReference>
<dbReference type="CDD" id="cd06225">
    <property type="entry name" value="HAMP"/>
    <property type="match status" value="1"/>
</dbReference>
<organism evidence="8 9">
    <name type="scientific">Selenomonas ruminantium</name>
    <dbReference type="NCBI Taxonomy" id="971"/>
    <lineage>
        <taxon>Bacteria</taxon>
        <taxon>Bacillati</taxon>
        <taxon>Bacillota</taxon>
        <taxon>Negativicutes</taxon>
        <taxon>Selenomonadales</taxon>
        <taxon>Selenomonadaceae</taxon>
        <taxon>Selenomonas</taxon>
    </lineage>
</organism>
<dbReference type="SMART" id="SM00304">
    <property type="entry name" value="HAMP"/>
    <property type="match status" value="1"/>
</dbReference>
<evidence type="ECO:0000313" key="9">
    <source>
        <dbReference type="Proteomes" id="UP000182958"/>
    </source>
</evidence>
<dbReference type="CDD" id="cd12912">
    <property type="entry name" value="PDC2_MCP_like"/>
    <property type="match status" value="1"/>
</dbReference>